<name>A0A914CCS9_9BILA</name>
<evidence type="ECO:0000256" key="2">
    <source>
        <dbReference type="ARBA" id="ARBA00005017"/>
    </source>
</evidence>
<evidence type="ECO:0000256" key="8">
    <source>
        <dbReference type="ARBA" id="ARBA00022741"/>
    </source>
</evidence>
<evidence type="ECO:0000256" key="18">
    <source>
        <dbReference type="PIRSR" id="PIRSR036639-1"/>
    </source>
</evidence>
<evidence type="ECO:0000256" key="9">
    <source>
        <dbReference type="ARBA" id="ARBA00022777"/>
    </source>
</evidence>
<dbReference type="AlphaFoldDB" id="A0A914CCS9"/>
<evidence type="ECO:0000256" key="6">
    <source>
        <dbReference type="ARBA" id="ARBA00022548"/>
    </source>
</evidence>
<evidence type="ECO:0000256" key="13">
    <source>
        <dbReference type="ARBA" id="ARBA00023011"/>
    </source>
</evidence>
<feature type="binding site" evidence="18">
    <location>
        <position position="179"/>
    </location>
    <ligand>
        <name>substrate</name>
    </ligand>
</feature>
<evidence type="ECO:0000256" key="11">
    <source>
        <dbReference type="ARBA" id="ARBA00022840"/>
    </source>
</evidence>
<dbReference type="SUPFAM" id="SSF52540">
    <property type="entry name" value="P-loop containing nucleoside triphosphate hydrolases"/>
    <property type="match status" value="1"/>
</dbReference>
<evidence type="ECO:0000256" key="14">
    <source>
        <dbReference type="ARBA" id="ARBA00023098"/>
    </source>
</evidence>
<dbReference type="InterPro" id="IPR027417">
    <property type="entry name" value="P-loop_NTPase"/>
</dbReference>
<keyword evidence="6" id="KW-0153">Cholesterol metabolism</keyword>
<keyword evidence="16" id="KW-0753">Steroid metabolism</keyword>
<proteinExistence type="predicted"/>
<evidence type="ECO:0000256" key="1">
    <source>
        <dbReference type="ARBA" id="ARBA00004514"/>
    </source>
</evidence>
<dbReference type="GO" id="GO:0019287">
    <property type="term" value="P:isopentenyl diphosphate biosynthetic process, mevalonate pathway"/>
    <property type="evidence" value="ECO:0007669"/>
    <property type="project" value="TreeGrafter"/>
</dbReference>
<comment type="pathway">
    <text evidence="2">Isoprenoid biosynthesis; isopentenyl diphosphate biosynthesis via mevalonate pathway; isopentenyl diphosphate from (R)-mevalonate: step 2/3.</text>
</comment>
<dbReference type="PANTHER" id="PTHR13101">
    <property type="entry name" value="PHOSPHOMEVALONATE KINASE"/>
    <property type="match status" value="1"/>
</dbReference>
<dbReference type="GO" id="GO:0006695">
    <property type="term" value="P:cholesterol biosynthetic process"/>
    <property type="evidence" value="ECO:0007669"/>
    <property type="project" value="UniProtKB-KW"/>
</dbReference>
<keyword evidence="19" id="KW-1185">Reference proteome</keyword>
<dbReference type="WBParaSite" id="ACRNAN_Path_844.g3246.t1">
    <property type="protein sequence ID" value="ACRNAN_Path_844.g3246.t1"/>
    <property type="gene ID" value="ACRNAN_Path_844.g3246"/>
</dbReference>
<dbReference type="GO" id="GO:0005524">
    <property type="term" value="F:ATP binding"/>
    <property type="evidence" value="ECO:0007669"/>
    <property type="project" value="UniProtKB-KW"/>
</dbReference>
<evidence type="ECO:0000256" key="17">
    <source>
        <dbReference type="ARBA" id="ARBA00034549"/>
    </source>
</evidence>
<dbReference type="InterPro" id="IPR005919">
    <property type="entry name" value="Pmev_kin_anim"/>
</dbReference>
<evidence type="ECO:0000256" key="7">
    <source>
        <dbReference type="ARBA" id="ARBA00022679"/>
    </source>
</evidence>
<accession>A0A914CCS9</accession>
<evidence type="ECO:0000256" key="15">
    <source>
        <dbReference type="ARBA" id="ARBA00023166"/>
    </source>
</evidence>
<dbReference type="EC" id="2.7.4.2" evidence="3"/>
<keyword evidence="13" id="KW-0756">Sterol biosynthesis</keyword>
<keyword evidence="5" id="KW-0444">Lipid biosynthesis</keyword>
<dbReference type="PIRSF" id="PIRSF036639">
    <property type="entry name" value="PMK_anim"/>
    <property type="match status" value="1"/>
</dbReference>
<keyword evidence="4" id="KW-0963">Cytoplasm</keyword>
<evidence type="ECO:0000313" key="20">
    <source>
        <dbReference type="WBParaSite" id="ACRNAN_Path_844.g3246.t1"/>
    </source>
</evidence>
<protein>
    <recommendedName>
        <fullName evidence="17">Phosphomevalonate kinase</fullName>
        <ecNumber evidence="3">2.7.4.2</ecNumber>
    </recommendedName>
</protein>
<keyword evidence="11 18" id="KW-0067">ATP-binding</keyword>
<keyword evidence="15" id="KW-1207">Sterol metabolism</keyword>
<comment type="subcellular location">
    <subcellularLocation>
        <location evidence="1">Cytoplasm</location>
        <location evidence="1">Cytosol</location>
    </subcellularLocation>
</comment>
<sequence length="203" mass="23819">MFSSLPPASTASLKLVICFSGKRKSGKDYLCKKLASKLEDQGLRTEIRGVSFPLKEEYVRLHQEKLDIEKLKSDSDYKEKYRKDMADFGERIRNQDSGYFCRKTMEYVSPKTQVVLISDCRRPTDIAYFRKHYQTFTIRIHCPVDMRKKRGFMFTPGIDDAETECALDEFQSWDTVLSNEEKEDQLEERLEKLLTDVINRIKS</sequence>
<dbReference type="Pfam" id="PF04275">
    <property type="entry name" value="P-mevalo_kinase"/>
    <property type="match status" value="1"/>
</dbReference>
<dbReference type="GO" id="GO:0004631">
    <property type="term" value="F:phosphomevalonate kinase activity"/>
    <property type="evidence" value="ECO:0007669"/>
    <property type="project" value="UniProtKB-EC"/>
</dbReference>
<keyword evidence="7" id="KW-0808">Transferase</keyword>
<keyword evidence="9" id="KW-0418">Kinase</keyword>
<evidence type="ECO:0000256" key="16">
    <source>
        <dbReference type="ARBA" id="ARBA00023221"/>
    </source>
</evidence>
<dbReference type="GO" id="GO:0005829">
    <property type="term" value="C:cytosol"/>
    <property type="evidence" value="ECO:0007669"/>
    <property type="project" value="UniProtKB-SubCell"/>
</dbReference>
<feature type="binding site" evidence="18">
    <location>
        <position position="150"/>
    </location>
    <ligand>
        <name>ATP</name>
        <dbReference type="ChEBI" id="CHEBI:30616"/>
    </ligand>
</feature>
<organism evidence="19 20">
    <name type="scientific">Acrobeloides nanus</name>
    <dbReference type="NCBI Taxonomy" id="290746"/>
    <lineage>
        <taxon>Eukaryota</taxon>
        <taxon>Metazoa</taxon>
        <taxon>Ecdysozoa</taxon>
        <taxon>Nematoda</taxon>
        <taxon>Chromadorea</taxon>
        <taxon>Rhabditida</taxon>
        <taxon>Tylenchina</taxon>
        <taxon>Cephalobomorpha</taxon>
        <taxon>Cephaloboidea</taxon>
        <taxon>Cephalobidae</taxon>
        <taxon>Acrobeloides</taxon>
    </lineage>
</organism>
<dbReference type="Proteomes" id="UP000887540">
    <property type="component" value="Unplaced"/>
</dbReference>
<evidence type="ECO:0000256" key="3">
    <source>
        <dbReference type="ARBA" id="ARBA00012958"/>
    </source>
</evidence>
<feature type="binding site" evidence="18">
    <location>
        <begin position="22"/>
        <end position="28"/>
    </location>
    <ligand>
        <name>ATP</name>
        <dbReference type="ChEBI" id="CHEBI:30616"/>
    </ligand>
</feature>
<keyword evidence="8 18" id="KW-0547">Nucleotide-binding</keyword>
<reference evidence="20" key="1">
    <citation type="submission" date="2022-11" db="UniProtKB">
        <authorList>
            <consortium name="WormBaseParasite"/>
        </authorList>
    </citation>
    <scope>IDENTIFICATION</scope>
</reference>
<evidence type="ECO:0000256" key="5">
    <source>
        <dbReference type="ARBA" id="ARBA00022516"/>
    </source>
</evidence>
<evidence type="ECO:0000256" key="4">
    <source>
        <dbReference type="ARBA" id="ARBA00022490"/>
    </source>
</evidence>
<evidence type="ECO:0000256" key="10">
    <source>
        <dbReference type="ARBA" id="ARBA00022778"/>
    </source>
</evidence>
<dbReference type="PANTHER" id="PTHR13101:SF1">
    <property type="entry name" value="PHOSPHOMEVALONATE KINASE"/>
    <property type="match status" value="1"/>
</dbReference>
<keyword evidence="10" id="KW-0152">Cholesterol biosynthesis</keyword>
<evidence type="ECO:0000256" key="12">
    <source>
        <dbReference type="ARBA" id="ARBA00022955"/>
    </source>
</evidence>
<keyword evidence="14" id="KW-0443">Lipid metabolism</keyword>
<keyword evidence="12" id="KW-0752">Steroid biosynthesis</keyword>
<evidence type="ECO:0000313" key="19">
    <source>
        <dbReference type="Proteomes" id="UP000887540"/>
    </source>
</evidence>
<dbReference type="Gene3D" id="3.40.50.300">
    <property type="entry name" value="P-loop containing nucleotide triphosphate hydrolases"/>
    <property type="match status" value="1"/>
</dbReference>